<dbReference type="InterPro" id="IPR041658">
    <property type="entry name" value="AAA_lid_11"/>
</dbReference>
<keyword evidence="8" id="KW-1185">Reference proteome</keyword>
<dbReference type="GO" id="GO:0008569">
    <property type="term" value="F:minus-end-directed microtubule motor activity"/>
    <property type="evidence" value="ECO:0007669"/>
    <property type="project" value="InterPro"/>
</dbReference>
<gene>
    <name evidence="7" type="ORF">EB796_017122</name>
</gene>
<name>A0A7J7JE30_BUGNE</name>
<accession>A0A7J7JE30</accession>
<evidence type="ECO:0000313" key="7">
    <source>
        <dbReference type="EMBL" id="KAF6024562.1"/>
    </source>
</evidence>
<dbReference type="FunFam" id="3.40.50.300:FF:000373">
    <property type="entry name" value="Cytoplasmic dynein heavy chain 2"/>
    <property type="match status" value="1"/>
</dbReference>
<dbReference type="Gene3D" id="6.10.140.1060">
    <property type="match status" value="1"/>
</dbReference>
<dbReference type="Pfam" id="PF12781">
    <property type="entry name" value="AAA_9"/>
    <property type="match status" value="1"/>
</dbReference>
<dbReference type="InterPro" id="IPR027417">
    <property type="entry name" value="P-loop_NTPase"/>
</dbReference>
<dbReference type="Pfam" id="PF03028">
    <property type="entry name" value="Dynein_heavy"/>
    <property type="match status" value="1"/>
</dbReference>
<dbReference type="Gene3D" id="1.10.8.720">
    <property type="entry name" value="Region D6 of dynein motor"/>
    <property type="match status" value="1"/>
</dbReference>
<evidence type="ECO:0000259" key="4">
    <source>
        <dbReference type="Pfam" id="PF03028"/>
    </source>
</evidence>
<keyword evidence="2" id="KW-0677">Repeat</keyword>
<dbReference type="GO" id="GO:0051959">
    <property type="term" value="F:dynein light intermediate chain binding"/>
    <property type="evidence" value="ECO:0007669"/>
    <property type="project" value="InterPro"/>
</dbReference>
<evidence type="ECO:0000313" key="8">
    <source>
        <dbReference type="Proteomes" id="UP000593567"/>
    </source>
</evidence>
<evidence type="ECO:0000259" key="6">
    <source>
        <dbReference type="Pfam" id="PF18198"/>
    </source>
</evidence>
<feature type="domain" description="Dynein heavy chain AAA lid" evidence="6">
    <location>
        <begin position="593"/>
        <end position="744"/>
    </location>
</feature>
<dbReference type="InterPro" id="IPR035706">
    <property type="entry name" value="AAA_9"/>
</dbReference>
<evidence type="ECO:0000256" key="2">
    <source>
        <dbReference type="ARBA" id="ARBA00022737"/>
    </source>
</evidence>
<dbReference type="Pfam" id="PF18198">
    <property type="entry name" value="AAA_lid_11"/>
    <property type="match status" value="1"/>
</dbReference>
<dbReference type="GO" id="GO:0007018">
    <property type="term" value="P:microtubule-based movement"/>
    <property type="evidence" value="ECO:0007669"/>
    <property type="project" value="InterPro"/>
</dbReference>
<dbReference type="PANTHER" id="PTHR46532:SF4">
    <property type="entry name" value="AAA+ ATPASE DOMAIN-CONTAINING PROTEIN"/>
    <property type="match status" value="1"/>
</dbReference>
<dbReference type="FunFam" id="1.10.8.720:FF:000003">
    <property type="entry name" value="Cytoplasmic dynein heavy chain 2"/>
    <property type="match status" value="1"/>
</dbReference>
<dbReference type="EMBL" id="VXIV02002559">
    <property type="protein sequence ID" value="KAF6024562.1"/>
    <property type="molecule type" value="Genomic_DNA"/>
</dbReference>
<dbReference type="InterPro" id="IPR026983">
    <property type="entry name" value="DHC"/>
</dbReference>
<dbReference type="Proteomes" id="UP000593567">
    <property type="component" value="Unassembled WGS sequence"/>
</dbReference>
<dbReference type="PANTHER" id="PTHR46532">
    <property type="entry name" value="MALE FERTILITY FACTOR KL5"/>
    <property type="match status" value="1"/>
</dbReference>
<feature type="signal peptide" evidence="3">
    <location>
        <begin position="1"/>
        <end position="31"/>
    </location>
</feature>
<comment type="similarity">
    <text evidence="1">Belongs to the dynein heavy chain family.</text>
</comment>
<dbReference type="AlphaFoldDB" id="A0A7J7JE30"/>
<reference evidence="7" key="1">
    <citation type="submission" date="2020-06" db="EMBL/GenBank/DDBJ databases">
        <title>Draft genome of Bugula neritina, a colonial animal packing powerful symbionts and potential medicines.</title>
        <authorList>
            <person name="Rayko M."/>
        </authorList>
    </citation>
    <scope>NUCLEOTIDE SEQUENCE [LARGE SCALE GENOMIC DNA]</scope>
    <source>
        <strain evidence="7">Kwan_BN1</strain>
    </source>
</reference>
<keyword evidence="3" id="KW-0732">Signal</keyword>
<dbReference type="InterPro" id="IPR004273">
    <property type="entry name" value="Dynein_heavy_D6_P-loop"/>
</dbReference>
<sequence length="806" mass="91167">MSSRRNTSLRPAVGSLLVLPVAWSMPGLCWCSEKYSRIHFLDDAFRKNLESALRFGNPLLVQDVENYDPILNPVLNHELRRTGGRVLITLGDQDIDFIPSFTIFLTTRDPTVEFPPDIASRVSFVNFTVTRASLQSQCLNKVLKSERPDVDQKKADLLKLQGEFQLRLRQLEKSLLQALNDVKGRILDDDSIITHLETLKTEAREVTTKVEETDSIMAEVEAVSQQYMPLANSCSSVYFTLESLNQVHFLYQYSLQFFLDIFDSSLTTDHLTGIKGYQERLKTAFNRVARGMLHNDQIGLAVHLSRIELKQSAPSAQLYEAEFQHFLRAQSAIVDSSQVPPAGLSPNQFRGVTQLSALPAFKDLLRKLDSPDFQAWLQTDAPEMNVPTLWDVTSTLTPVGESLHKLLIIQALRPDRLVSMSHSYVSTSFGPQFFHDVERELDMAYIVENEVKANTPVLMCSVPGYDASGRVMDLAAQLGKQLTDIAIGSAEGFSHADKAINSAIKTGRWVMLKNVHLAPSWLIQLEKKLHSLQPSPVFRLFLTMEINPRLPTNLLRAGRVFVFEPPPGVRANLLRTFSQVPSQRMAKAPVERARLYFLLAWFHAIVQERLTYAPLGWSKKYEFNESDLKCACDTLDTWIDSTAKGRSNLPPEKVPWDALRSLLGMSIYGGRIDNDFDQRLLDSFIEKVFTPATFTSDFTLVPQGNGVVKSIGMPDGIRREQFVQWADNLMDTQTPAWLGLPNNAEKLLLTNQGTYLVSIHISCLYHTTANCSRCSYWTMTKNWHIKPVRRTRHTVRLLYQTDVLLG</sequence>
<feature type="domain" description="Dynein heavy chain region D6 P-loop" evidence="4">
    <location>
        <begin position="453"/>
        <end position="560"/>
    </location>
</feature>
<comment type="caution">
    <text evidence="7">The sequence shown here is derived from an EMBL/GenBank/DDBJ whole genome shotgun (WGS) entry which is preliminary data.</text>
</comment>
<proteinExistence type="inferred from homology"/>
<organism evidence="7 8">
    <name type="scientific">Bugula neritina</name>
    <name type="common">Brown bryozoan</name>
    <name type="synonym">Sertularia neritina</name>
    <dbReference type="NCBI Taxonomy" id="10212"/>
    <lineage>
        <taxon>Eukaryota</taxon>
        <taxon>Metazoa</taxon>
        <taxon>Spiralia</taxon>
        <taxon>Lophotrochozoa</taxon>
        <taxon>Bryozoa</taxon>
        <taxon>Gymnolaemata</taxon>
        <taxon>Cheilostomatida</taxon>
        <taxon>Flustrina</taxon>
        <taxon>Buguloidea</taxon>
        <taxon>Bugulidae</taxon>
        <taxon>Bugula</taxon>
    </lineage>
</organism>
<evidence type="ECO:0000256" key="3">
    <source>
        <dbReference type="SAM" id="SignalP"/>
    </source>
</evidence>
<dbReference type="GO" id="GO:0005858">
    <property type="term" value="C:axonemal dynein complex"/>
    <property type="evidence" value="ECO:0007669"/>
    <property type="project" value="TreeGrafter"/>
</dbReference>
<feature type="domain" description="Dynein heavy chain ATP-binding dynein motor region" evidence="5">
    <location>
        <begin position="35"/>
        <end position="206"/>
    </location>
</feature>
<feature type="chain" id="PRO_5029772358" evidence="3">
    <location>
        <begin position="32"/>
        <end position="806"/>
    </location>
</feature>
<dbReference type="GO" id="GO:0045505">
    <property type="term" value="F:dynein intermediate chain binding"/>
    <property type="evidence" value="ECO:0007669"/>
    <property type="project" value="InterPro"/>
</dbReference>
<evidence type="ECO:0000259" key="5">
    <source>
        <dbReference type="Pfam" id="PF12781"/>
    </source>
</evidence>
<evidence type="ECO:0000256" key="1">
    <source>
        <dbReference type="ARBA" id="ARBA00008887"/>
    </source>
</evidence>
<dbReference type="InterPro" id="IPR042219">
    <property type="entry name" value="AAA_lid_11_sf"/>
</dbReference>
<protein>
    <submittedName>
        <fullName evidence="7">DYNC1H1</fullName>
    </submittedName>
</protein>
<dbReference type="OrthoDB" id="14187at2759"/>
<dbReference type="Gene3D" id="3.40.50.300">
    <property type="entry name" value="P-loop containing nucleotide triphosphate hydrolases"/>
    <property type="match status" value="2"/>
</dbReference>
<dbReference type="Gene3D" id="1.10.8.1220">
    <property type="match status" value="1"/>
</dbReference>